<comment type="cofactor">
    <cofactor evidence="1">
        <name>Mg(2+)</name>
        <dbReference type="ChEBI" id="CHEBI:18420"/>
    </cofactor>
</comment>
<evidence type="ECO:0000256" key="1">
    <source>
        <dbReference type="ARBA" id="ARBA00001946"/>
    </source>
</evidence>
<dbReference type="PANTHER" id="PTHR43046:SF14">
    <property type="entry name" value="MUTT_NUDIX FAMILY PROTEIN"/>
    <property type="match status" value="1"/>
</dbReference>
<comment type="caution">
    <text evidence="5">The sequence shown here is derived from an EMBL/GenBank/DDBJ whole genome shotgun (WGS) entry which is preliminary data.</text>
</comment>
<evidence type="ECO:0000256" key="3">
    <source>
        <dbReference type="SAM" id="MobiDB-lite"/>
    </source>
</evidence>
<dbReference type="CDD" id="cd02883">
    <property type="entry name" value="NUDIX_Hydrolase"/>
    <property type="match status" value="1"/>
</dbReference>
<protein>
    <submittedName>
        <fullName evidence="5">NUDIX domain-containing protein</fullName>
    </submittedName>
</protein>
<keyword evidence="6" id="KW-1185">Reference proteome</keyword>
<reference evidence="5 6" key="1">
    <citation type="submission" date="2018-11" db="EMBL/GenBank/DDBJ databases">
        <title>Micromonospora sp. PPF5-17, a new actinomycetes isolated from a hot spring soil.</title>
        <authorList>
            <person name="Thawai C."/>
        </authorList>
    </citation>
    <scope>NUCLEOTIDE SEQUENCE [LARGE SCALE GENOMIC DNA]</scope>
    <source>
        <strain evidence="5 6">PPF5-17</strain>
    </source>
</reference>
<feature type="region of interest" description="Disordered" evidence="3">
    <location>
        <begin position="157"/>
        <end position="211"/>
    </location>
</feature>
<feature type="compositionally biased region" description="Basic and acidic residues" evidence="3">
    <location>
        <begin position="202"/>
        <end position="211"/>
    </location>
</feature>
<evidence type="ECO:0000259" key="4">
    <source>
        <dbReference type="PROSITE" id="PS51462"/>
    </source>
</evidence>
<dbReference type="InterPro" id="IPR000086">
    <property type="entry name" value="NUDIX_hydrolase_dom"/>
</dbReference>
<keyword evidence="2" id="KW-0378">Hydrolase</keyword>
<dbReference type="InterPro" id="IPR020084">
    <property type="entry name" value="NUDIX_hydrolase_CS"/>
</dbReference>
<sequence>MRALRWAVAAVVVDQAGRVLLCRQAGAGRRWALPGGRLRHDESPAEAAVREIRAETGWEVDLLDLVGLYRLGVPDAPPPPAGRCGVLPDVLVHVFRARVRADAPVTGPAVGCHLDWHPPDALPAAQTPTTRAALADALAGRSGVLRAAAARLPAAGTAPMAGAEPVGGTEPAGGTEALGTGTPPGQRAAGERAGGEQAAGERAAERGISRR</sequence>
<dbReference type="InterPro" id="IPR015797">
    <property type="entry name" value="NUDIX_hydrolase-like_dom_sf"/>
</dbReference>
<accession>A0ABX9WI97</accession>
<dbReference type="Gene3D" id="3.90.79.10">
    <property type="entry name" value="Nucleoside Triphosphate Pyrophosphohydrolase"/>
    <property type="match status" value="1"/>
</dbReference>
<name>A0ABX9WI97_9ACTN</name>
<feature type="domain" description="Nudix hydrolase" evidence="4">
    <location>
        <begin position="3"/>
        <end position="140"/>
    </location>
</feature>
<dbReference type="Pfam" id="PF00293">
    <property type="entry name" value="NUDIX"/>
    <property type="match status" value="1"/>
</dbReference>
<organism evidence="5 6">
    <name type="scientific">Micromonospora solifontis</name>
    <dbReference type="NCBI Taxonomy" id="2487138"/>
    <lineage>
        <taxon>Bacteria</taxon>
        <taxon>Bacillati</taxon>
        <taxon>Actinomycetota</taxon>
        <taxon>Actinomycetes</taxon>
        <taxon>Micromonosporales</taxon>
        <taxon>Micromonosporaceae</taxon>
        <taxon>Micromonospora</taxon>
    </lineage>
</organism>
<dbReference type="PROSITE" id="PS00893">
    <property type="entry name" value="NUDIX_BOX"/>
    <property type="match status" value="1"/>
</dbReference>
<dbReference type="Proteomes" id="UP000280698">
    <property type="component" value="Unassembled WGS sequence"/>
</dbReference>
<dbReference type="SUPFAM" id="SSF55811">
    <property type="entry name" value="Nudix"/>
    <property type="match status" value="1"/>
</dbReference>
<dbReference type="PANTHER" id="PTHR43046">
    <property type="entry name" value="GDP-MANNOSE MANNOSYL HYDROLASE"/>
    <property type="match status" value="1"/>
</dbReference>
<dbReference type="PROSITE" id="PS51462">
    <property type="entry name" value="NUDIX"/>
    <property type="match status" value="1"/>
</dbReference>
<evidence type="ECO:0000313" key="5">
    <source>
        <dbReference type="EMBL" id="RNL98907.1"/>
    </source>
</evidence>
<dbReference type="EMBL" id="RJLN01000028">
    <property type="protein sequence ID" value="RNL98907.1"/>
    <property type="molecule type" value="Genomic_DNA"/>
</dbReference>
<proteinExistence type="predicted"/>
<dbReference type="RefSeq" id="WP_123241093.1">
    <property type="nucleotide sequence ID" value="NZ_JAAHBY010000028.1"/>
</dbReference>
<evidence type="ECO:0000313" key="6">
    <source>
        <dbReference type="Proteomes" id="UP000280698"/>
    </source>
</evidence>
<gene>
    <name evidence="5" type="ORF">EFE23_12590</name>
</gene>
<evidence type="ECO:0000256" key="2">
    <source>
        <dbReference type="ARBA" id="ARBA00022801"/>
    </source>
</evidence>